<feature type="transmembrane region" description="Helical" evidence="5">
    <location>
        <begin position="54"/>
        <end position="77"/>
    </location>
</feature>
<feature type="compositionally biased region" description="Basic and acidic residues" evidence="4">
    <location>
        <begin position="436"/>
        <end position="449"/>
    </location>
</feature>
<dbReference type="AlphaFoldDB" id="A0A8C4RC88"/>
<keyword evidence="5" id="KW-0812">Transmembrane</keyword>
<dbReference type="EC" id="3.1.4.-" evidence="3"/>
<dbReference type="Ensembl" id="ENSEBUT00000028426.1">
    <property type="protein sequence ID" value="ENSEBUP00000027850.1"/>
    <property type="gene ID" value="ENSEBUG00000017036.1"/>
</dbReference>
<feature type="region of interest" description="Disordered" evidence="4">
    <location>
        <begin position="310"/>
        <end position="390"/>
    </location>
</feature>
<feature type="compositionally biased region" description="Polar residues" evidence="4">
    <location>
        <begin position="623"/>
        <end position="642"/>
    </location>
</feature>
<dbReference type="CDD" id="cd00077">
    <property type="entry name" value="HDc"/>
    <property type="match status" value="1"/>
</dbReference>
<evidence type="ECO:0000256" key="3">
    <source>
        <dbReference type="RuleBase" id="RU363067"/>
    </source>
</evidence>
<reference evidence="7" key="1">
    <citation type="submission" date="2025-08" db="UniProtKB">
        <authorList>
            <consortium name="Ensembl"/>
        </authorList>
    </citation>
    <scope>IDENTIFICATION</scope>
</reference>
<comment type="cofactor">
    <cofactor evidence="3">
        <name>a divalent metal cation</name>
        <dbReference type="ChEBI" id="CHEBI:60240"/>
    </cofactor>
    <text evidence="3">Binds 2 divalent metal cations per subunit. Site 1 may preferentially bind zinc ions, while site 2 has a preference for magnesium and/or manganese ions.</text>
</comment>
<dbReference type="Proteomes" id="UP000694388">
    <property type="component" value="Unplaced"/>
</dbReference>
<keyword evidence="8" id="KW-1185">Reference proteome</keyword>
<dbReference type="PROSITE" id="PS00126">
    <property type="entry name" value="PDEASE_I_1"/>
    <property type="match status" value="1"/>
</dbReference>
<feature type="transmembrane region" description="Helical" evidence="5">
    <location>
        <begin position="20"/>
        <end position="47"/>
    </location>
</feature>
<accession>A0A8C4RC88</accession>
<name>A0A8C4RC88_EPTBU</name>
<feature type="compositionally biased region" description="Basic and acidic residues" evidence="4">
    <location>
        <begin position="313"/>
        <end position="336"/>
    </location>
</feature>
<feature type="compositionally biased region" description="Low complexity" evidence="4">
    <location>
        <begin position="877"/>
        <end position="891"/>
    </location>
</feature>
<feature type="domain" description="PDEase" evidence="6">
    <location>
        <begin position="770"/>
        <end position="1159"/>
    </location>
</feature>
<dbReference type="SUPFAM" id="SSF109604">
    <property type="entry name" value="HD-domain/PDEase-like"/>
    <property type="match status" value="1"/>
</dbReference>
<dbReference type="GO" id="GO:0046872">
    <property type="term" value="F:metal ion binding"/>
    <property type="evidence" value="ECO:0007669"/>
    <property type="project" value="UniProtKB-KW"/>
</dbReference>
<dbReference type="InterPro" id="IPR003607">
    <property type="entry name" value="HD/PDEase_dom"/>
</dbReference>
<feature type="region of interest" description="Disordered" evidence="4">
    <location>
        <begin position="742"/>
        <end position="777"/>
    </location>
</feature>
<protein>
    <recommendedName>
        <fullName evidence="3">Phosphodiesterase</fullName>
        <ecNumber evidence="3">3.1.4.-</ecNumber>
    </recommendedName>
</protein>
<keyword evidence="5" id="KW-0472">Membrane</keyword>
<dbReference type="GeneTree" id="ENSGT00940000159336"/>
<feature type="compositionally biased region" description="Polar residues" evidence="4">
    <location>
        <begin position="892"/>
        <end position="903"/>
    </location>
</feature>
<organism evidence="7 8">
    <name type="scientific">Eptatretus burgeri</name>
    <name type="common">Inshore hagfish</name>
    <dbReference type="NCBI Taxonomy" id="7764"/>
    <lineage>
        <taxon>Eukaryota</taxon>
        <taxon>Metazoa</taxon>
        <taxon>Chordata</taxon>
        <taxon>Craniata</taxon>
        <taxon>Vertebrata</taxon>
        <taxon>Cyclostomata</taxon>
        <taxon>Myxini</taxon>
        <taxon>Myxiniformes</taxon>
        <taxon>Myxinidae</taxon>
        <taxon>Eptatretinae</taxon>
        <taxon>Eptatretus</taxon>
    </lineage>
</organism>
<feature type="compositionally biased region" description="Basic and acidic residues" evidence="4">
    <location>
        <begin position="367"/>
        <end position="390"/>
    </location>
</feature>
<feature type="region of interest" description="Disordered" evidence="4">
    <location>
        <begin position="877"/>
        <end position="903"/>
    </location>
</feature>
<reference evidence="7" key="2">
    <citation type="submission" date="2025-09" db="UniProtKB">
        <authorList>
            <consortium name="Ensembl"/>
        </authorList>
    </citation>
    <scope>IDENTIFICATION</scope>
</reference>
<dbReference type="GO" id="GO:0004114">
    <property type="term" value="F:3',5'-cyclic-nucleotide phosphodiesterase activity"/>
    <property type="evidence" value="ECO:0007669"/>
    <property type="project" value="InterPro"/>
</dbReference>
<evidence type="ECO:0000313" key="8">
    <source>
        <dbReference type="Proteomes" id="UP000694388"/>
    </source>
</evidence>
<sequence length="1159" mass="124287">MDSARANGHACLSVVAPRDWLGGLGLGLGLGHGAVIALAAGVAGACVCGLASGLLAVMDAIAALIAACSLAFCLSRIPPVHRVACPSGVSDATGSNVPDRPPRPTPPHRPSPRSSCRPGVVCQALALAVLAQLVEVVYRSTSDADGAYPTLWPTLATVTTLILHGPWSRAWPGLLAIVTTRCLGLNTVSVLLPPSHCLLAIYSAGLIGGLASCFKFPGLDSLDIREKEDQGCEAWTTGGPADNVSSVLDIREKEDQRCEAWTTGGPADNVSSVLDIREKEDQGCDAWTTGGPVDNISSVCALGGKNVRSHNVRVPDGHENEQDGQTDKSMEQDERTWTSGEPVASPGGFQSERSRSLAIKMEGACGMRDEEQTKEERKEDEIQVEGRTDVVEGEPDGLQEMLRVQGNRTFPRMEITGGRETSEGALSDKKLVVGKDKRGDEIGGTTDHDESLEEGEDKGPPVRRSSSLDVHLCQRFNRRVSLPVFAQHPKLCADFGLGTITSHSEPLWSAVVEAFLLLESVLADSTLDPALARPLQAAKSLLGVPLAVGGRRARVTGSMTRIGSAAEEGDEKEGGGKLSHRSSSHRTPTAWTTTTAATGLPLVESHPPRRRQLVVQSVLPGDNHNSSKSCTASLSGHTTSSPKLAKHGLSPISILPSPLSNSVSASASVSSSHSLPVEFPDIADWMDRPGLAPHSPLSPQGPHGLRVTAKSSGSPLLCTSCGKWSLQPIGQSDPQAELISKSPATETGSARDSDGASSHESHLDEGSKLDDHQSEEEAPEELALLSQLYKWNFPIFSLVEQTGGHTGSILSQVAYRIFRESGLFDIFHIPHNAFLKFFRSLESGYKTIPYHNRIHAADVLHAVWYLSTQTLPGIIMPSDSDGSTSCPSSGSQENAQGSHDRLCSNSPRMVTQDSLTAVMPALELMALYVAAAMHDYDHPGKTNAFLVATNSPEAILYNDRSVLENHHAAAAWSLLLSRPEYNFLSGLEIVEFKRFRFLVIEAILATDLKRHFDFLSEFNTKVAYENAPGIDWSNEDDRLLVSQICIKLADINGPAKSKELHLKWTEGIMGEFYQQGDEEVTLGLPVSPFMNRASPALAQLQESFISHIVRPLACSYCSAGLMPGHHEPDQDGVFTSRARLSSSWCVFACLGKLVRVGEH</sequence>
<keyword evidence="5" id="KW-1133">Transmembrane helix</keyword>
<feature type="compositionally biased region" description="Basic and acidic residues" evidence="4">
    <location>
        <begin position="749"/>
        <end position="772"/>
    </location>
</feature>
<keyword evidence="1 3" id="KW-0479">Metal-binding</keyword>
<dbReference type="GO" id="GO:0007165">
    <property type="term" value="P:signal transduction"/>
    <property type="evidence" value="ECO:0007669"/>
    <property type="project" value="InterPro"/>
</dbReference>
<comment type="similarity">
    <text evidence="3">Belongs to the cyclic nucleotide phosphodiesterase family.</text>
</comment>
<evidence type="ECO:0000259" key="6">
    <source>
        <dbReference type="PROSITE" id="PS51845"/>
    </source>
</evidence>
<dbReference type="PANTHER" id="PTHR11347">
    <property type="entry name" value="CYCLIC NUCLEOTIDE PHOSPHODIESTERASE"/>
    <property type="match status" value="1"/>
</dbReference>
<evidence type="ECO:0000256" key="2">
    <source>
        <dbReference type="ARBA" id="ARBA00022801"/>
    </source>
</evidence>
<evidence type="ECO:0000256" key="4">
    <source>
        <dbReference type="SAM" id="MobiDB-lite"/>
    </source>
</evidence>
<keyword evidence="2 3" id="KW-0378">Hydrolase</keyword>
<proteinExistence type="inferred from homology"/>
<feature type="compositionally biased region" description="Low complexity" evidence="4">
    <location>
        <begin position="587"/>
        <end position="598"/>
    </location>
</feature>
<feature type="region of interest" description="Disordered" evidence="4">
    <location>
        <begin position="690"/>
        <end position="709"/>
    </location>
</feature>
<evidence type="ECO:0000313" key="7">
    <source>
        <dbReference type="Ensembl" id="ENSEBUP00000027850.1"/>
    </source>
</evidence>
<feature type="region of interest" description="Disordered" evidence="4">
    <location>
        <begin position="436"/>
        <end position="465"/>
    </location>
</feature>
<dbReference type="PROSITE" id="PS51845">
    <property type="entry name" value="PDEASE_I_2"/>
    <property type="match status" value="1"/>
</dbReference>
<dbReference type="Pfam" id="PF00233">
    <property type="entry name" value="PDEase_I"/>
    <property type="match status" value="1"/>
</dbReference>
<dbReference type="InterPro" id="IPR036971">
    <property type="entry name" value="PDEase_catalytic_dom_sf"/>
</dbReference>
<dbReference type="SMART" id="SM00471">
    <property type="entry name" value="HDc"/>
    <property type="match status" value="1"/>
</dbReference>
<feature type="region of interest" description="Disordered" evidence="4">
    <location>
        <begin position="563"/>
        <end position="645"/>
    </location>
</feature>
<dbReference type="Gene3D" id="1.10.1300.10">
    <property type="entry name" value="3'5'-cyclic nucleotide phosphodiesterase, catalytic domain"/>
    <property type="match status" value="1"/>
</dbReference>
<feature type="region of interest" description="Disordered" evidence="4">
    <location>
        <begin position="89"/>
        <end position="115"/>
    </location>
</feature>
<dbReference type="InterPro" id="IPR002073">
    <property type="entry name" value="PDEase_catalytic_dom"/>
</dbReference>
<evidence type="ECO:0000256" key="5">
    <source>
        <dbReference type="SAM" id="Phobius"/>
    </source>
</evidence>
<dbReference type="InterPro" id="IPR023174">
    <property type="entry name" value="PDEase_CS"/>
</dbReference>
<evidence type="ECO:0000256" key="1">
    <source>
        <dbReference type="ARBA" id="ARBA00022723"/>
    </source>
</evidence>